<dbReference type="PROSITE" id="PS51464">
    <property type="entry name" value="SIS"/>
    <property type="match status" value="1"/>
</dbReference>
<evidence type="ECO:0000259" key="4">
    <source>
        <dbReference type="PROSITE" id="PS51071"/>
    </source>
</evidence>
<name>A0A0A3ISP4_9BACL</name>
<dbReference type="Pfam" id="PF01380">
    <property type="entry name" value="SIS"/>
    <property type="match status" value="1"/>
</dbReference>
<evidence type="ECO:0000256" key="3">
    <source>
        <dbReference type="ARBA" id="ARBA00023163"/>
    </source>
</evidence>
<dbReference type="AlphaFoldDB" id="A0A0A3ISP4"/>
<evidence type="ECO:0000259" key="5">
    <source>
        <dbReference type="PROSITE" id="PS51464"/>
    </source>
</evidence>
<feature type="domain" description="HTH rpiR-type" evidence="4">
    <location>
        <begin position="1"/>
        <end position="77"/>
    </location>
</feature>
<dbReference type="Proteomes" id="UP000030416">
    <property type="component" value="Unassembled WGS sequence"/>
</dbReference>
<keyword evidence="2" id="KW-0238">DNA-binding</keyword>
<dbReference type="CDD" id="cd05013">
    <property type="entry name" value="SIS_RpiR"/>
    <property type="match status" value="1"/>
</dbReference>
<dbReference type="InterPro" id="IPR036388">
    <property type="entry name" value="WH-like_DNA-bd_sf"/>
</dbReference>
<dbReference type="PROSITE" id="PS51071">
    <property type="entry name" value="HTH_RPIR"/>
    <property type="match status" value="1"/>
</dbReference>
<dbReference type="InterPro" id="IPR009057">
    <property type="entry name" value="Homeodomain-like_sf"/>
</dbReference>
<dbReference type="eggNOG" id="COG1737">
    <property type="taxonomic scope" value="Bacteria"/>
</dbReference>
<dbReference type="Pfam" id="PF01418">
    <property type="entry name" value="HTH_6"/>
    <property type="match status" value="1"/>
</dbReference>
<evidence type="ECO:0000313" key="7">
    <source>
        <dbReference type="Proteomes" id="UP000030416"/>
    </source>
</evidence>
<accession>A0A0A3ISP4</accession>
<reference evidence="6 7" key="1">
    <citation type="submission" date="2014-02" db="EMBL/GenBank/DDBJ databases">
        <title>Draft genome sequence of Lysinibacillus manganicus DSM 26584T.</title>
        <authorList>
            <person name="Zhang F."/>
            <person name="Wang G."/>
            <person name="Zhang L."/>
        </authorList>
    </citation>
    <scope>NUCLEOTIDE SEQUENCE [LARGE SCALE GENOMIC DNA]</scope>
    <source>
        <strain evidence="6 7">DSM 26584</strain>
    </source>
</reference>
<organism evidence="6 7">
    <name type="scientific">Ureibacillus manganicus DSM 26584</name>
    <dbReference type="NCBI Taxonomy" id="1384049"/>
    <lineage>
        <taxon>Bacteria</taxon>
        <taxon>Bacillati</taxon>
        <taxon>Bacillota</taxon>
        <taxon>Bacilli</taxon>
        <taxon>Bacillales</taxon>
        <taxon>Caryophanaceae</taxon>
        <taxon>Ureibacillus</taxon>
    </lineage>
</organism>
<dbReference type="GO" id="GO:1901135">
    <property type="term" value="P:carbohydrate derivative metabolic process"/>
    <property type="evidence" value="ECO:0007669"/>
    <property type="project" value="InterPro"/>
</dbReference>
<evidence type="ECO:0000256" key="1">
    <source>
        <dbReference type="ARBA" id="ARBA00023015"/>
    </source>
</evidence>
<dbReference type="InterPro" id="IPR047640">
    <property type="entry name" value="RpiR-like"/>
</dbReference>
<proteinExistence type="predicted"/>
<comment type="caution">
    <text evidence="6">The sequence shown here is derived from an EMBL/GenBank/DDBJ whole genome shotgun (WGS) entry which is preliminary data.</text>
</comment>
<dbReference type="InterPro" id="IPR000281">
    <property type="entry name" value="HTH_RpiR"/>
</dbReference>
<keyword evidence="3" id="KW-0804">Transcription</keyword>
<dbReference type="InterPro" id="IPR001347">
    <property type="entry name" value="SIS_dom"/>
</dbReference>
<dbReference type="GO" id="GO:0003677">
    <property type="term" value="F:DNA binding"/>
    <property type="evidence" value="ECO:0007669"/>
    <property type="project" value="UniProtKB-KW"/>
</dbReference>
<evidence type="ECO:0008006" key="8">
    <source>
        <dbReference type="Google" id="ProtNLM"/>
    </source>
</evidence>
<dbReference type="Gene3D" id="3.40.50.10490">
    <property type="entry name" value="Glucose-6-phosphate isomerase like protein, domain 1"/>
    <property type="match status" value="1"/>
</dbReference>
<protein>
    <recommendedName>
        <fullName evidence="8">RpiR family transcriptional regulator</fullName>
    </recommendedName>
</protein>
<gene>
    <name evidence="6" type="ORF">CD29_13115</name>
</gene>
<keyword evidence="1" id="KW-0805">Transcription regulation</keyword>
<dbReference type="SUPFAM" id="SSF46689">
    <property type="entry name" value="Homeodomain-like"/>
    <property type="match status" value="1"/>
</dbReference>
<dbReference type="PANTHER" id="PTHR30514">
    <property type="entry name" value="GLUCOKINASE"/>
    <property type="match status" value="1"/>
</dbReference>
<dbReference type="EMBL" id="JPVN01000015">
    <property type="protein sequence ID" value="KGR77827.1"/>
    <property type="molecule type" value="Genomic_DNA"/>
</dbReference>
<dbReference type="PANTHER" id="PTHR30514:SF18">
    <property type="entry name" value="RPIR-FAMILY TRANSCRIPTIONAL REGULATOR"/>
    <property type="match status" value="1"/>
</dbReference>
<dbReference type="OrthoDB" id="2930at2"/>
<dbReference type="RefSeq" id="WP_036187394.1">
    <property type="nucleotide sequence ID" value="NZ_AVDA01000015.1"/>
</dbReference>
<feature type="domain" description="SIS" evidence="5">
    <location>
        <begin position="121"/>
        <end position="258"/>
    </location>
</feature>
<sequence length="276" mass="31482">MNILENIKKRFIRLSRGQRKVAQFVIDNPTLVANHIASEVGQLIGVSESTVIRFCYAMELNGYNELQEEIKKELVQDGNTESGSEVIPKKIDNTINELMNRDVTNILNTLELIDPHLFAKTTKCLHESEFVYILGFRQSAPSATYMTSILKNYRKHVKQIQHDMEDIVQQLSNIDSKSLLIIIGVDHLFEDVLTVAKLAKNKNAKVVSITNSTLSSLRDYSNALFAIHQHKQNSLETNVSLFSLINAMIEGMIAQNRRQYNDFQKTNEQIESSFTY</sequence>
<dbReference type="GO" id="GO:0003700">
    <property type="term" value="F:DNA-binding transcription factor activity"/>
    <property type="evidence" value="ECO:0007669"/>
    <property type="project" value="InterPro"/>
</dbReference>
<evidence type="ECO:0000313" key="6">
    <source>
        <dbReference type="EMBL" id="KGR77827.1"/>
    </source>
</evidence>
<evidence type="ECO:0000256" key="2">
    <source>
        <dbReference type="ARBA" id="ARBA00023125"/>
    </source>
</evidence>
<dbReference type="STRING" id="1384049.CD29_13115"/>
<dbReference type="InterPro" id="IPR046348">
    <property type="entry name" value="SIS_dom_sf"/>
</dbReference>
<dbReference type="GO" id="GO:0097367">
    <property type="term" value="F:carbohydrate derivative binding"/>
    <property type="evidence" value="ECO:0007669"/>
    <property type="project" value="InterPro"/>
</dbReference>
<keyword evidence="7" id="KW-1185">Reference proteome</keyword>
<dbReference type="SUPFAM" id="SSF53697">
    <property type="entry name" value="SIS domain"/>
    <property type="match status" value="1"/>
</dbReference>
<dbReference type="Gene3D" id="1.10.10.10">
    <property type="entry name" value="Winged helix-like DNA-binding domain superfamily/Winged helix DNA-binding domain"/>
    <property type="match status" value="1"/>
</dbReference>
<dbReference type="InterPro" id="IPR035472">
    <property type="entry name" value="RpiR-like_SIS"/>
</dbReference>